<dbReference type="PANTHER" id="PTHR43115:SF4">
    <property type="entry name" value="DEHYDROGENASE_REDUCTASE SDR FAMILY MEMBER 11"/>
    <property type="match status" value="1"/>
</dbReference>
<evidence type="ECO:0000313" key="6">
    <source>
        <dbReference type="Proteomes" id="UP000236655"/>
    </source>
</evidence>
<evidence type="ECO:0000259" key="4">
    <source>
        <dbReference type="SMART" id="SM00822"/>
    </source>
</evidence>
<accession>A0A2I7N5H7</accession>
<dbReference type="InterPro" id="IPR020904">
    <property type="entry name" value="Sc_DH/Rdtase_CS"/>
</dbReference>
<evidence type="ECO:0000256" key="1">
    <source>
        <dbReference type="ARBA" id="ARBA00006484"/>
    </source>
</evidence>
<evidence type="ECO:0000256" key="3">
    <source>
        <dbReference type="RuleBase" id="RU000363"/>
    </source>
</evidence>
<proteinExistence type="inferred from homology"/>
<dbReference type="CDD" id="cd05233">
    <property type="entry name" value="SDR_c"/>
    <property type="match status" value="1"/>
</dbReference>
<name>A0A2I7N5H7_9NEIS</name>
<reference evidence="6" key="1">
    <citation type="submission" date="2017-11" db="EMBL/GenBank/DDBJ databases">
        <authorList>
            <person name="Chan K.G."/>
            <person name="Lee L.S."/>
        </authorList>
    </citation>
    <scope>NUCLEOTIDE SEQUENCE [LARGE SCALE GENOMIC DNA]</scope>
    <source>
        <strain evidence="6">DSM 100970</strain>
    </source>
</reference>
<dbReference type="Pfam" id="PF00106">
    <property type="entry name" value="adh_short"/>
    <property type="match status" value="1"/>
</dbReference>
<dbReference type="SUPFAM" id="SSF51735">
    <property type="entry name" value="NAD(P)-binding Rossmann-fold domains"/>
    <property type="match status" value="1"/>
</dbReference>
<dbReference type="PANTHER" id="PTHR43115">
    <property type="entry name" value="DEHYDROGENASE/REDUCTASE SDR FAMILY MEMBER 11"/>
    <property type="match status" value="1"/>
</dbReference>
<evidence type="ECO:0000256" key="2">
    <source>
        <dbReference type="ARBA" id="ARBA00023002"/>
    </source>
</evidence>
<dbReference type="KEGG" id="nba:CUN60_05085"/>
<feature type="domain" description="Ketoreductase" evidence="4">
    <location>
        <begin position="3"/>
        <end position="181"/>
    </location>
</feature>
<dbReference type="GO" id="GO:0016616">
    <property type="term" value="F:oxidoreductase activity, acting on the CH-OH group of donors, NAD or NADP as acceptor"/>
    <property type="evidence" value="ECO:0007669"/>
    <property type="project" value="UniProtKB-ARBA"/>
</dbReference>
<dbReference type="Gene3D" id="3.40.50.720">
    <property type="entry name" value="NAD(P)-binding Rossmann-like Domain"/>
    <property type="match status" value="1"/>
</dbReference>
<gene>
    <name evidence="5" type="ORF">CUN60_05085</name>
</gene>
<dbReference type="AlphaFoldDB" id="A0A2I7N5H7"/>
<protein>
    <submittedName>
        <fullName evidence="5">Oxidoreductase</fullName>
    </submittedName>
</protein>
<comment type="similarity">
    <text evidence="1 3">Belongs to the short-chain dehydrogenases/reductases (SDR) family.</text>
</comment>
<dbReference type="PROSITE" id="PS00061">
    <property type="entry name" value="ADH_SHORT"/>
    <property type="match status" value="1"/>
</dbReference>
<keyword evidence="6" id="KW-1185">Reference proteome</keyword>
<dbReference type="EMBL" id="CP024847">
    <property type="protein sequence ID" value="AUR51692.1"/>
    <property type="molecule type" value="Genomic_DNA"/>
</dbReference>
<sequence>MKKLVVITGASSGIGKATAIRMSEAGHPLLLLARRIENLEALNLPNMLCRKVDVTDLNSFQAAVDEAEKIYGPADLLINNAGVMLLGNIATQDSTEWQQMLNINVMGVLNGVKTVLGKMIARNEGTIINLSSIAGRKTFPDHAAYCASKFAVHALTENIRGEVAGHNVRMTVIAPGVVETELLSHTTDSTIVDNYKNWKASTIKQGLNPDDIARAIEYAYSQPQNVCIREIVIADTRQDA</sequence>
<dbReference type="RefSeq" id="WP_102950991.1">
    <property type="nucleotide sequence ID" value="NZ_CP024847.1"/>
</dbReference>
<dbReference type="FunFam" id="3.40.50.720:FF:000047">
    <property type="entry name" value="NADP-dependent L-serine/L-allo-threonine dehydrogenase"/>
    <property type="match status" value="1"/>
</dbReference>
<dbReference type="InterPro" id="IPR002347">
    <property type="entry name" value="SDR_fam"/>
</dbReference>
<dbReference type="PRINTS" id="PR00081">
    <property type="entry name" value="GDHRDH"/>
</dbReference>
<evidence type="ECO:0000313" key="5">
    <source>
        <dbReference type="EMBL" id="AUR51692.1"/>
    </source>
</evidence>
<dbReference type="Proteomes" id="UP000236655">
    <property type="component" value="Chromosome"/>
</dbReference>
<dbReference type="InterPro" id="IPR057326">
    <property type="entry name" value="KR_dom"/>
</dbReference>
<dbReference type="PRINTS" id="PR00080">
    <property type="entry name" value="SDRFAMILY"/>
</dbReference>
<dbReference type="SMART" id="SM00822">
    <property type="entry name" value="PKS_KR"/>
    <property type="match status" value="1"/>
</dbReference>
<keyword evidence="2" id="KW-0560">Oxidoreductase</keyword>
<organism evidence="5 6">
    <name type="scientific">Aquella oligotrophica</name>
    <dbReference type="NCBI Taxonomy" id="2067065"/>
    <lineage>
        <taxon>Bacteria</taxon>
        <taxon>Pseudomonadati</taxon>
        <taxon>Pseudomonadota</taxon>
        <taxon>Betaproteobacteria</taxon>
        <taxon>Neisseriales</taxon>
        <taxon>Neisseriaceae</taxon>
        <taxon>Aquella</taxon>
    </lineage>
</organism>
<dbReference type="OrthoDB" id="9794387at2"/>
<dbReference type="InterPro" id="IPR036291">
    <property type="entry name" value="NAD(P)-bd_dom_sf"/>
</dbReference>